<feature type="compositionally biased region" description="Low complexity" evidence="6">
    <location>
        <begin position="591"/>
        <end position="608"/>
    </location>
</feature>
<comment type="subcellular location">
    <subcellularLocation>
        <location evidence="1">Membrane</location>
        <topology evidence="1">Multi-pass membrane protein</topology>
    </subcellularLocation>
</comment>
<dbReference type="InterPro" id="IPR002523">
    <property type="entry name" value="MgTranspt_CorA/ZnTranspt_ZntB"/>
</dbReference>
<dbReference type="PANTHER" id="PTHR21535">
    <property type="entry name" value="MAGNESIUM AND COBALT TRANSPORT PROTEIN/MITOCHONDRIAL IMPORT INNER MEMBRANE TRANSLOCASE SUBUNIT TIM8"/>
    <property type="match status" value="1"/>
</dbReference>
<evidence type="ECO:0000256" key="7">
    <source>
        <dbReference type="SAM" id="Phobius"/>
    </source>
</evidence>
<accession>A0A9W7ZUL2</accession>
<dbReference type="InterPro" id="IPR045861">
    <property type="entry name" value="CorA_cytoplasmic_dom"/>
</dbReference>
<dbReference type="OrthoDB" id="29879at2759"/>
<comment type="caution">
    <text evidence="8">The sequence shown here is derived from an EMBL/GenBank/DDBJ whole genome shotgun (WGS) entry which is preliminary data.</text>
</comment>
<dbReference type="Proteomes" id="UP001150538">
    <property type="component" value="Unassembled WGS sequence"/>
</dbReference>
<dbReference type="Pfam" id="PF01544">
    <property type="entry name" value="CorA"/>
    <property type="match status" value="2"/>
</dbReference>
<keyword evidence="5 7" id="KW-0472">Membrane</keyword>
<dbReference type="SUPFAM" id="SSF143865">
    <property type="entry name" value="CorA soluble domain-like"/>
    <property type="match status" value="1"/>
</dbReference>
<dbReference type="PANTHER" id="PTHR21535:SF51">
    <property type="entry name" value="MANGANESE RESISTANCE PROTEIN MNR2"/>
    <property type="match status" value="1"/>
</dbReference>
<feature type="compositionally biased region" description="Basic and acidic residues" evidence="6">
    <location>
        <begin position="530"/>
        <end position="554"/>
    </location>
</feature>
<name>A0A9W7ZUL2_9FUNG</name>
<dbReference type="SUPFAM" id="SSF144083">
    <property type="entry name" value="Magnesium transport protein CorA, transmembrane region"/>
    <property type="match status" value="1"/>
</dbReference>
<organism evidence="8 9">
    <name type="scientific">Mycoemilia scoparia</name>
    <dbReference type="NCBI Taxonomy" id="417184"/>
    <lineage>
        <taxon>Eukaryota</taxon>
        <taxon>Fungi</taxon>
        <taxon>Fungi incertae sedis</taxon>
        <taxon>Zoopagomycota</taxon>
        <taxon>Kickxellomycotina</taxon>
        <taxon>Kickxellomycetes</taxon>
        <taxon>Kickxellales</taxon>
        <taxon>Kickxellaceae</taxon>
        <taxon>Mycoemilia</taxon>
    </lineage>
</organism>
<feature type="compositionally biased region" description="Polar residues" evidence="6">
    <location>
        <begin position="228"/>
        <end position="240"/>
    </location>
</feature>
<feature type="region of interest" description="Disordered" evidence="6">
    <location>
        <begin position="512"/>
        <end position="556"/>
    </location>
</feature>
<keyword evidence="9" id="KW-1185">Reference proteome</keyword>
<evidence type="ECO:0000256" key="3">
    <source>
        <dbReference type="ARBA" id="ARBA00022692"/>
    </source>
</evidence>
<sequence>MSRQLHQGNHQSYGPKSNNRQSVYRKVRPEKYIRRQSKYHISNDLLSTLQNHQKNGGQPSPKFNYRNTIFEKYNSIIFPNDSLLDHYRFGNSTLDLAGDMVPEGWNTTLNGRMTLYVPNRPVSRGNTIGSLNIDGMDFHEILQNIERKSGQNDSGDAICDSNNIFWLDINNPTLDELQALADTFDIHPLSIENILYDLPTADKYEAFKTYDFICYRALIAKNHDQGENSKNSSHGSNVRKVSNPAPKMFSDRKANASSFRIPTPAAKYGGNYNHYNSEKISASSSQTKHHHYSCGGRDTLLKKNGRHVSPEIGKFTSVGNHGSLSSNPYYYCQSLPPKAATFQSVRSTSAASTFYEQRHQNIPMGTFDSYLQNNNPSNNGNDQELSDEKSTPLFIIILPQGIITCHHTEVDSIRQTMARLSHEQHDMPINPHYIAYTILDDVTEEVLPLSKSMEVQTGIIDELVFHLTDKEQTQLLNFISSQRRQVLWLLRVLHGKKEVVKGLERRVKERARNSVNRAANAATVASAKQGKSDKTRSNVDSNKNEHHCLNDRPYKPLSPNVPITAVASNPDLLQSSIDSIEKIGYYLPQIKNNSKNNDNSNDKANSSNDNDESNSAQTQQVYTPWTVWADLSRYLNDIYDHIEMMATSVHQCERILSRANANYMSRVNLQMSIASQKTNKIVGRLTFVTVLFLPMNLVTGIWNMNIQVPGQGQENLNWFFGLNGFMALIAIVYIYFMWKYNL</sequence>
<evidence type="ECO:0000313" key="8">
    <source>
        <dbReference type="EMBL" id="KAJ1916460.1"/>
    </source>
</evidence>
<evidence type="ECO:0000256" key="4">
    <source>
        <dbReference type="ARBA" id="ARBA00022989"/>
    </source>
</evidence>
<feature type="transmembrane region" description="Helical" evidence="7">
    <location>
        <begin position="681"/>
        <end position="704"/>
    </location>
</feature>
<dbReference type="InterPro" id="IPR045863">
    <property type="entry name" value="CorA_TM1_TM2"/>
</dbReference>
<feature type="compositionally biased region" description="Polar residues" evidence="6">
    <location>
        <begin position="1"/>
        <end position="22"/>
    </location>
</feature>
<evidence type="ECO:0000256" key="6">
    <source>
        <dbReference type="SAM" id="MobiDB-lite"/>
    </source>
</evidence>
<feature type="compositionally biased region" description="Low complexity" evidence="6">
    <location>
        <begin position="513"/>
        <end position="527"/>
    </location>
</feature>
<dbReference type="GO" id="GO:0010961">
    <property type="term" value="P:intracellular magnesium ion homeostasis"/>
    <property type="evidence" value="ECO:0007669"/>
    <property type="project" value="TreeGrafter"/>
</dbReference>
<feature type="region of interest" description="Disordered" evidence="6">
    <location>
        <begin position="225"/>
        <end position="254"/>
    </location>
</feature>
<dbReference type="GO" id="GO:0016020">
    <property type="term" value="C:membrane"/>
    <property type="evidence" value="ECO:0007669"/>
    <property type="project" value="UniProtKB-SubCell"/>
</dbReference>
<gene>
    <name evidence="8" type="primary">ALR1_1</name>
    <name evidence="8" type="ORF">H4219_003767</name>
</gene>
<evidence type="ECO:0000256" key="2">
    <source>
        <dbReference type="ARBA" id="ARBA00009765"/>
    </source>
</evidence>
<proteinExistence type="inferred from homology"/>
<dbReference type="AlphaFoldDB" id="A0A9W7ZUL2"/>
<dbReference type="EMBL" id="JANBPU010000102">
    <property type="protein sequence ID" value="KAJ1916460.1"/>
    <property type="molecule type" value="Genomic_DNA"/>
</dbReference>
<dbReference type="GO" id="GO:0015095">
    <property type="term" value="F:magnesium ion transmembrane transporter activity"/>
    <property type="evidence" value="ECO:0007669"/>
    <property type="project" value="TreeGrafter"/>
</dbReference>
<evidence type="ECO:0000313" key="9">
    <source>
        <dbReference type="Proteomes" id="UP001150538"/>
    </source>
</evidence>
<protein>
    <submittedName>
        <fullName evidence="8">Mg(2+) transporter</fullName>
    </submittedName>
</protein>
<feature type="region of interest" description="Disordered" evidence="6">
    <location>
        <begin position="1"/>
        <end position="29"/>
    </location>
</feature>
<feature type="region of interest" description="Disordered" evidence="6">
    <location>
        <begin position="591"/>
        <end position="618"/>
    </location>
</feature>
<reference evidence="8" key="1">
    <citation type="submission" date="2022-07" db="EMBL/GenBank/DDBJ databases">
        <title>Phylogenomic reconstructions and comparative analyses of Kickxellomycotina fungi.</title>
        <authorList>
            <person name="Reynolds N.K."/>
            <person name="Stajich J.E."/>
            <person name="Barry K."/>
            <person name="Grigoriev I.V."/>
            <person name="Crous P."/>
            <person name="Smith M.E."/>
        </authorList>
    </citation>
    <scope>NUCLEOTIDE SEQUENCE</scope>
    <source>
        <strain evidence="8">NBRC 100468</strain>
    </source>
</reference>
<comment type="similarity">
    <text evidence="2">Belongs to the CorA metal ion transporter (MIT) (TC 1.A.35) family.</text>
</comment>
<evidence type="ECO:0000256" key="1">
    <source>
        <dbReference type="ARBA" id="ARBA00004141"/>
    </source>
</evidence>
<dbReference type="Gene3D" id="1.20.58.340">
    <property type="entry name" value="Magnesium transport protein CorA, transmembrane region"/>
    <property type="match status" value="2"/>
</dbReference>
<keyword evidence="4 7" id="KW-1133">Transmembrane helix</keyword>
<keyword evidence="3 7" id="KW-0812">Transmembrane</keyword>
<dbReference type="Gene3D" id="3.30.460.20">
    <property type="entry name" value="CorA soluble domain-like"/>
    <property type="match status" value="1"/>
</dbReference>
<evidence type="ECO:0000256" key="5">
    <source>
        <dbReference type="ARBA" id="ARBA00023136"/>
    </source>
</evidence>
<feature type="transmembrane region" description="Helical" evidence="7">
    <location>
        <begin position="716"/>
        <end position="738"/>
    </location>
</feature>